<organism evidence="2 3">
    <name type="scientific">Metschnikowia bicuspidata</name>
    <dbReference type="NCBI Taxonomy" id="27322"/>
    <lineage>
        <taxon>Eukaryota</taxon>
        <taxon>Fungi</taxon>
        <taxon>Dikarya</taxon>
        <taxon>Ascomycota</taxon>
        <taxon>Saccharomycotina</taxon>
        <taxon>Pichiomycetes</taxon>
        <taxon>Metschnikowiaceae</taxon>
        <taxon>Metschnikowia</taxon>
    </lineage>
</organism>
<dbReference type="CDD" id="cd10210">
    <property type="entry name" value="ASKHA_NBD_Arp6"/>
    <property type="match status" value="1"/>
</dbReference>
<dbReference type="Gene3D" id="3.30.420.40">
    <property type="match status" value="2"/>
</dbReference>
<name>A0A4P9Z912_9ASCO</name>
<dbReference type="Pfam" id="PF00022">
    <property type="entry name" value="Actin"/>
    <property type="match status" value="1"/>
</dbReference>
<protein>
    <submittedName>
        <fullName evidence="2">Actin/actin-like protein</fullName>
    </submittedName>
</protein>
<accession>A0A4P9Z912</accession>
<dbReference type="OrthoDB" id="6220758at2759"/>
<dbReference type="Gene3D" id="3.90.640.10">
    <property type="entry name" value="Actin, Chain A, domain 4"/>
    <property type="match status" value="1"/>
</dbReference>
<evidence type="ECO:0000313" key="3">
    <source>
        <dbReference type="Proteomes" id="UP000268321"/>
    </source>
</evidence>
<evidence type="ECO:0000256" key="1">
    <source>
        <dbReference type="RuleBase" id="RU000487"/>
    </source>
</evidence>
<comment type="similarity">
    <text evidence="1">Belongs to the actin family.</text>
</comment>
<keyword evidence="3" id="KW-1185">Reference proteome</keyword>
<dbReference type="Proteomes" id="UP000268321">
    <property type="component" value="Unassembled WGS sequence"/>
</dbReference>
<dbReference type="EMBL" id="ML004503">
    <property type="protein sequence ID" value="RKP29183.1"/>
    <property type="molecule type" value="Genomic_DNA"/>
</dbReference>
<dbReference type="PANTHER" id="PTHR11937">
    <property type="entry name" value="ACTIN"/>
    <property type="match status" value="1"/>
</dbReference>
<sequence>MKYLILDNGSYTIKAGYATEPAPHSVQNLLAKAKDGAVYIGNDYLAHTNLYSGINFRRPHDQGHLTSWETQKPVWDYTFDRLGPDGNEAFDPLDTHLTLTETPFQLPRLSMNTDMIVFEEYGFGEYYRCAAPLLVPWAAGAVGSAPPDFALVVDCGYNAVHVVPVLYQRAYWRGVRKLPIGGRHLNGLLRETVSFRHYDVSDEPVLINTVREQTMFVAAEFEAALRKKTAYKCEFILPDFNTTFTGYVHDGTTKPPPDAQSIQLFDERFTIPESFFKPEIMLDHNALSKNPLIQKAHFKNLPELVVEAIRACPEVCRPLLAQNICVVGGTAKVDGLSARLLLELKRELPENWNVRFSEQQHDLNDVTWYGGVRLADQDILKQMSITKQEFFEHGENWCQKLFGFESF</sequence>
<dbReference type="AlphaFoldDB" id="A0A4P9Z912"/>
<evidence type="ECO:0000313" key="2">
    <source>
        <dbReference type="EMBL" id="RKP29183.1"/>
    </source>
</evidence>
<gene>
    <name evidence="2" type="ORF">METBISCDRAFT_28440</name>
</gene>
<dbReference type="InterPro" id="IPR004000">
    <property type="entry name" value="Actin"/>
</dbReference>
<reference evidence="3" key="1">
    <citation type="journal article" date="2018" name="Nat. Microbiol.">
        <title>Leveraging single-cell genomics to expand the fungal tree of life.</title>
        <authorList>
            <person name="Ahrendt S.R."/>
            <person name="Quandt C.A."/>
            <person name="Ciobanu D."/>
            <person name="Clum A."/>
            <person name="Salamov A."/>
            <person name="Andreopoulos B."/>
            <person name="Cheng J.F."/>
            <person name="Woyke T."/>
            <person name="Pelin A."/>
            <person name="Henrissat B."/>
            <person name="Reynolds N.K."/>
            <person name="Benny G.L."/>
            <person name="Smith M.E."/>
            <person name="James T.Y."/>
            <person name="Grigoriev I.V."/>
        </authorList>
    </citation>
    <scope>NUCLEOTIDE SEQUENCE [LARGE SCALE GENOMIC DNA]</scope>
    <source>
        <strain evidence="3">Baker2002</strain>
    </source>
</reference>
<dbReference type="SMART" id="SM00268">
    <property type="entry name" value="ACTIN"/>
    <property type="match status" value="1"/>
</dbReference>
<dbReference type="InterPro" id="IPR043129">
    <property type="entry name" value="ATPase_NBD"/>
</dbReference>
<proteinExistence type="inferred from homology"/>
<dbReference type="SUPFAM" id="SSF53067">
    <property type="entry name" value="Actin-like ATPase domain"/>
    <property type="match status" value="2"/>
</dbReference>